<dbReference type="PANTHER" id="PTHR20931:SF0">
    <property type="entry name" value="TETRATRICOPEPTIDE REPEAT PROTEIN 30"/>
    <property type="match status" value="1"/>
</dbReference>
<feature type="signal peptide" evidence="5">
    <location>
        <begin position="1"/>
        <end position="19"/>
    </location>
</feature>
<protein>
    <recommendedName>
        <fullName evidence="3">Tetratricopeptide repeat protein 30</fullName>
    </recommendedName>
</protein>
<evidence type="ECO:0000313" key="8">
    <source>
        <dbReference type="WBParaSite" id="GPUH_0000668701-mRNA-1"/>
    </source>
</evidence>
<evidence type="ECO:0000256" key="5">
    <source>
        <dbReference type="SAM" id="SignalP"/>
    </source>
</evidence>
<dbReference type="InterPro" id="IPR039941">
    <property type="entry name" value="TT30"/>
</dbReference>
<dbReference type="PANTHER" id="PTHR20931">
    <property type="entry name" value="TETRATRICOPEPTIDE REPEAT PROTEIN 30"/>
    <property type="match status" value="1"/>
</dbReference>
<accession>A0A183DD87</accession>
<reference evidence="8" key="1">
    <citation type="submission" date="2016-06" db="UniProtKB">
        <authorList>
            <consortium name="WormBaseParasite"/>
        </authorList>
    </citation>
    <scope>IDENTIFICATION</scope>
</reference>
<evidence type="ECO:0000256" key="4">
    <source>
        <dbReference type="SAM" id="Coils"/>
    </source>
</evidence>
<dbReference type="AlphaFoldDB" id="A0A183DD87"/>
<dbReference type="GO" id="GO:0042073">
    <property type="term" value="P:intraciliary transport"/>
    <property type="evidence" value="ECO:0007669"/>
    <property type="project" value="UniProtKB-UniRule"/>
</dbReference>
<comment type="subcellular location">
    <subcellularLocation>
        <location evidence="3">Cell projection</location>
        <location evidence="3">Cilium</location>
    </subcellularLocation>
</comment>
<dbReference type="GO" id="GO:0030992">
    <property type="term" value="C:intraciliary transport particle B"/>
    <property type="evidence" value="ECO:0007669"/>
    <property type="project" value="TreeGrafter"/>
</dbReference>
<dbReference type="GO" id="GO:0005879">
    <property type="term" value="C:axonemal microtubule"/>
    <property type="evidence" value="ECO:0007669"/>
    <property type="project" value="UniProtKB-UniRule"/>
</dbReference>
<evidence type="ECO:0000256" key="1">
    <source>
        <dbReference type="ARBA" id="ARBA00022737"/>
    </source>
</evidence>
<dbReference type="Proteomes" id="UP000271098">
    <property type="component" value="Unassembled WGS sequence"/>
</dbReference>
<keyword evidence="5" id="KW-0732">Signal</keyword>
<comment type="function">
    <text evidence="3">Required for polyglutamylation of axonemal tubulin. Plays a role in anterograde intraflagellar transport (IFT), the process by which cilia precursors are transported from the base of the cilium to the site of their incorporation at the tip.</text>
</comment>
<gene>
    <name evidence="6" type="ORF">GPUH_LOCUS6673</name>
</gene>
<keyword evidence="2 3" id="KW-0802">TPR repeat</keyword>
<keyword evidence="4" id="KW-0175">Coiled coil</keyword>
<dbReference type="OrthoDB" id="10249577at2759"/>
<sequence>MLSISAIVLANLCVCYIMTNQNEEVNTISYLSGNAEELMKKVESEEEEIASESDKTKIFHLCIINLVIGTLYCSKVCSNFNFIQYPHSTDQSACSRCWS</sequence>
<dbReference type="GO" id="GO:0120170">
    <property type="term" value="F:intraciliary transport particle B binding"/>
    <property type="evidence" value="ECO:0007669"/>
    <property type="project" value="TreeGrafter"/>
</dbReference>
<keyword evidence="3" id="KW-0966">Cell projection</keyword>
<organism evidence="8">
    <name type="scientific">Gongylonema pulchrum</name>
    <dbReference type="NCBI Taxonomy" id="637853"/>
    <lineage>
        <taxon>Eukaryota</taxon>
        <taxon>Metazoa</taxon>
        <taxon>Ecdysozoa</taxon>
        <taxon>Nematoda</taxon>
        <taxon>Chromadorea</taxon>
        <taxon>Rhabditida</taxon>
        <taxon>Spirurina</taxon>
        <taxon>Spiruromorpha</taxon>
        <taxon>Spiruroidea</taxon>
        <taxon>Gongylonematidae</taxon>
        <taxon>Gongylonema</taxon>
    </lineage>
</organism>
<feature type="coiled-coil region" evidence="4">
    <location>
        <begin position="28"/>
        <end position="55"/>
    </location>
</feature>
<reference evidence="6 7" key="2">
    <citation type="submission" date="2018-11" db="EMBL/GenBank/DDBJ databases">
        <authorList>
            <consortium name="Pathogen Informatics"/>
        </authorList>
    </citation>
    <scope>NUCLEOTIDE SEQUENCE [LARGE SCALE GENOMIC DNA]</scope>
</reference>
<keyword evidence="3" id="KW-0969">Cilium</keyword>
<dbReference type="WBParaSite" id="GPUH_0000668701-mRNA-1">
    <property type="protein sequence ID" value="GPUH_0000668701-mRNA-1"/>
    <property type="gene ID" value="GPUH_0000668701"/>
</dbReference>
<feature type="chain" id="PRO_5043138664" description="Tetratricopeptide repeat protein 30" evidence="5">
    <location>
        <begin position="20"/>
        <end position="99"/>
    </location>
</feature>
<evidence type="ECO:0000313" key="6">
    <source>
        <dbReference type="EMBL" id="VDK55584.1"/>
    </source>
</evidence>
<dbReference type="EMBL" id="UYRT01016044">
    <property type="protein sequence ID" value="VDK55584.1"/>
    <property type="molecule type" value="Genomic_DNA"/>
</dbReference>
<name>A0A183DD87_9BILA</name>
<keyword evidence="1" id="KW-0677">Repeat</keyword>
<evidence type="ECO:0000313" key="7">
    <source>
        <dbReference type="Proteomes" id="UP000271098"/>
    </source>
</evidence>
<evidence type="ECO:0000256" key="3">
    <source>
        <dbReference type="RuleBase" id="RU367070"/>
    </source>
</evidence>
<proteinExistence type="inferred from homology"/>
<comment type="similarity">
    <text evidence="3">Belongs to the TTC30/dfy-1/fleer family.</text>
</comment>
<evidence type="ECO:0000256" key="2">
    <source>
        <dbReference type="ARBA" id="ARBA00022803"/>
    </source>
</evidence>
<keyword evidence="3" id="KW-0970">Cilium biogenesis/degradation</keyword>
<keyword evidence="7" id="KW-1185">Reference proteome</keyword>